<evidence type="ECO:0000313" key="7">
    <source>
        <dbReference type="Proteomes" id="UP001595859"/>
    </source>
</evidence>
<organism evidence="6 7">
    <name type="scientific">Actinophytocola glycyrrhizae</name>
    <dbReference type="NCBI Taxonomy" id="2044873"/>
    <lineage>
        <taxon>Bacteria</taxon>
        <taxon>Bacillati</taxon>
        <taxon>Actinomycetota</taxon>
        <taxon>Actinomycetes</taxon>
        <taxon>Pseudonocardiales</taxon>
        <taxon>Pseudonocardiaceae</taxon>
    </lineage>
</organism>
<evidence type="ECO:0000256" key="4">
    <source>
        <dbReference type="SAM" id="SignalP"/>
    </source>
</evidence>
<evidence type="ECO:0000256" key="1">
    <source>
        <dbReference type="ARBA" id="ARBA00007664"/>
    </source>
</evidence>
<dbReference type="PRINTS" id="PR00722">
    <property type="entry name" value="CHYMOTRYPSIN"/>
</dbReference>
<dbReference type="InterPro" id="IPR018114">
    <property type="entry name" value="TRYPSIN_HIS"/>
</dbReference>
<proteinExistence type="inferred from homology"/>
<dbReference type="Proteomes" id="UP001595859">
    <property type="component" value="Unassembled WGS sequence"/>
</dbReference>
<dbReference type="InterPro" id="IPR033116">
    <property type="entry name" value="TRYPSIN_SER"/>
</dbReference>
<feature type="signal peptide" evidence="4">
    <location>
        <begin position="1"/>
        <end position="29"/>
    </location>
</feature>
<protein>
    <submittedName>
        <fullName evidence="6">S1 family peptidase</fullName>
    </submittedName>
</protein>
<dbReference type="PANTHER" id="PTHR24276">
    <property type="entry name" value="POLYSERASE-RELATED"/>
    <property type="match status" value="1"/>
</dbReference>
<evidence type="ECO:0000256" key="2">
    <source>
        <dbReference type="ARBA" id="ARBA00023157"/>
    </source>
</evidence>
<dbReference type="InterPro" id="IPR001314">
    <property type="entry name" value="Peptidase_S1A"/>
</dbReference>
<dbReference type="SMART" id="SM00020">
    <property type="entry name" value="Tryp_SPc"/>
    <property type="match status" value="1"/>
</dbReference>
<dbReference type="SUPFAM" id="SSF50494">
    <property type="entry name" value="Trypsin-like serine proteases"/>
    <property type="match status" value="1"/>
</dbReference>
<keyword evidence="3" id="KW-0720">Serine protease</keyword>
<sequence length="266" mass="26813">MAEARRLLRLIGVAAAALATVGVAGTATAAADDVTPMIIGGEETTIEENPFAVALTTPDGFQFCGGTIVAPDKVLTAAHCTEGTAPSDIQVVAGRTALSAGGGTTAGVTDVWIHPEWNSSALRNDASVLTLDVELTEAPLAPASPDDADLYAEGANSTVLGWGTTESGSTSDTLRKVDVPVVSDATCTGSYADQYDAASMVCAGLAEGGKDSCQGDSGGPLVGVAADGTRKLIGIVSWGQGCAEPGYYGVYGRVSAFHDELSGQLR</sequence>
<keyword evidence="7" id="KW-1185">Reference proteome</keyword>
<feature type="domain" description="Peptidase S1" evidence="5">
    <location>
        <begin position="38"/>
        <end position="266"/>
    </location>
</feature>
<keyword evidence="3" id="KW-0378">Hydrolase</keyword>
<dbReference type="RefSeq" id="WP_378058336.1">
    <property type="nucleotide sequence ID" value="NZ_JBHSIS010000010.1"/>
</dbReference>
<dbReference type="PROSITE" id="PS00134">
    <property type="entry name" value="TRYPSIN_HIS"/>
    <property type="match status" value="1"/>
</dbReference>
<dbReference type="Pfam" id="PF00089">
    <property type="entry name" value="Trypsin"/>
    <property type="match status" value="1"/>
</dbReference>
<evidence type="ECO:0000256" key="3">
    <source>
        <dbReference type="RuleBase" id="RU363034"/>
    </source>
</evidence>
<dbReference type="InterPro" id="IPR050430">
    <property type="entry name" value="Peptidase_S1"/>
</dbReference>
<dbReference type="PROSITE" id="PS00135">
    <property type="entry name" value="TRYPSIN_SER"/>
    <property type="match status" value="1"/>
</dbReference>
<evidence type="ECO:0000259" key="5">
    <source>
        <dbReference type="PROSITE" id="PS50240"/>
    </source>
</evidence>
<dbReference type="InterPro" id="IPR043504">
    <property type="entry name" value="Peptidase_S1_PA_chymotrypsin"/>
</dbReference>
<dbReference type="CDD" id="cd00190">
    <property type="entry name" value="Tryp_SPc"/>
    <property type="match status" value="1"/>
</dbReference>
<reference evidence="7" key="1">
    <citation type="journal article" date="2019" name="Int. J. Syst. Evol. Microbiol.">
        <title>The Global Catalogue of Microorganisms (GCM) 10K type strain sequencing project: providing services to taxonomists for standard genome sequencing and annotation.</title>
        <authorList>
            <consortium name="The Broad Institute Genomics Platform"/>
            <consortium name="The Broad Institute Genome Sequencing Center for Infectious Disease"/>
            <person name="Wu L."/>
            <person name="Ma J."/>
        </authorList>
    </citation>
    <scope>NUCLEOTIDE SEQUENCE [LARGE SCALE GENOMIC DNA]</scope>
    <source>
        <strain evidence="7">ZS-22-S1</strain>
    </source>
</reference>
<dbReference type="Gene3D" id="2.40.10.10">
    <property type="entry name" value="Trypsin-like serine proteases"/>
    <property type="match status" value="1"/>
</dbReference>
<accession>A0ABV9S9C4</accession>
<keyword evidence="2" id="KW-1015">Disulfide bond</keyword>
<dbReference type="InterPro" id="IPR009003">
    <property type="entry name" value="Peptidase_S1_PA"/>
</dbReference>
<dbReference type="PANTHER" id="PTHR24276:SF98">
    <property type="entry name" value="FI18310P1-RELATED"/>
    <property type="match status" value="1"/>
</dbReference>
<dbReference type="EMBL" id="JBHSIS010000010">
    <property type="protein sequence ID" value="MFC4856359.1"/>
    <property type="molecule type" value="Genomic_DNA"/>
</dbReference>
<keyword evidence="4" id="KW-0732">Signal</keyword>
<dbReference type="InterPro" id="IPR001254">
    <property type="entry name" value="Trypsin_dom"/>
</dbReference>
<keyword evidence="3" id="KW-0645">Protease</keyword>
<comment type="similarity">
    <text evidence="1">Belongs to the peptidase S1 family.</text>
</comment>
<dbReference type="PROSITE" id="PS50240">
    <property type="entry name" value="TRYPSIN_DOM"/>
    <property type="match status" value="1"/>
</dbReference>
<comment type="caution">
    <text evidence="6">The sequence shown here is derived from an EMBL/GenBank/DDBJ whole genome shotgun (WGS) entry which is preliminary data.</text>
</comment>
<evidence type="ECO:0000313" key="6">
    <source>
        <dbReference type="EMBL" id="MFC4856359.1"/>
    </source>
</evidence>
<gene>
    <name evidence="6" type="ORF">ACFPCV_22875</name>
</gene>
<name>A0ABV9S9C4_9PSEU</name>
<feature type="chain" id="PRO_5046163713" evidence="4">
    <location>
        <begin position="30"/>
        <end position="266"/>
    </location>
</feature>